<dbReference type="RefSeq" id="WP_141842087.1">
    <property type="nucleotide sequence ID" value="NZ_VFPM01000001.1"/>
</dbReference>
<comment type="caution">
    <text evidence="1">The sequence shown here is derived from an EMBL/GenBank/DDBJ whole genome shotgun (WGS) entry which is preliminary data.</text>
</comment>
<dbReference type="Proteomes" id="UP000316747">
    <property type="component" value="Unassembled WGS sequence"/>
</dbReference>
<proteinExistence type="predicted"/>
<gene>
    <name evidence="1" type="ORF">FBY41_0812</name>
</gene>
<dbReference type="EMBL" id="VFPM01000001">
    <property type="protein sequence ID" value="TQM64446.1"/>
    <property type="molecule type" value="Genomic_DNA"/>
</dbReference>
<accession>A0A543I1I2</accession>
<name>A0A543I1I2_9MICO</name>
<dbReference type="AlphaFoldDB" id="A0A543I1I2"/>
<protein>
    <submittedName>
        <fullName evidence="1">Uncharacterized protein</fullName>
    </submittedName>
</protein>
<reference evidence="1 2" key="1">
    <citation type="submission" date="2019-06" db="EMBL/GenBank/DDBJ databases">
        <title>Genome sequencing of plant associated microbes to promote plant fitness in Sorghum bicolor and Oryza sativa.</title>
        <authorList>
            <person name="Coleman-Derr D."/>
        </authorList>
    </citation>
    <scope>NUCLEOTIDE SEQUENCE [LARGE SCALE GENOMIC DNA]</scope>
    <source>
        <strain evidence="1 2">KV-663</strain>
    </source>
</reference>
<evidence type="ECO:0000313" key="2">
    <source>
        <dbReference type="Proteomes" id="UP000316747"/>
    </source>
</evidence>
<sequence>MTTTDLTEPLGVRTMLFGSDDDAVTALTHALASDGVADVLGSALTSFAATTRVAAVRELSQVASGLLAVDLGDVVVKGWRTHATLRAAAHRTAQSPHTRELVEVATHQVRWAQEPYVELFVEGIRVTTVHFELALELEVKGLVVAVVGGRLTAVHAGRCDARASLSAEGRTLAERGAQVHLPLVLRLGDGVTLL</sequence>
<evidence type="ECO:0000313" key="1">
    <source>
        <dbReference type="EMBL" id="TQM64446.1"/>
    </source>
</evidence>
<organism evidence="1 2">
    <name type="scientific">Humibacillus xanthopallidus</name>
    <dbReference type="NCBI Taxonomy" id="412689"/>
    <lineage>
        <taxon>Bacteria</taxon>
        <taxon>Bacillati</taxon>
        <taxon>Actinomycetota</taxon>
        <taxon>Actinomycetes</taxon>
        <taxon>Micrococcales</taxon>
        <taxon>Intrasporangiaceae</taxon>
        <taxon>Humibacillus</taxon>
    </lineage>
</organism>
<keyword evidence="2" id="KW-1185">Reference proteome</keyword>
<dbReference type="OrthoDB" id="7185898at2"/>